<proteinExistence type="predicted"/>
<name>R4YMX8_OLEAN</name>
<dbReference type="KEGG" id="oai:OLEAN_C21900"/>
<accession>R4YMX8</accession>
<dbReference type="EMBL" id="FO203512">
    <property type="protein sequence ID" value="CCK76366.1"/>
    <property type="molecule type" value="Genomic_DNA"/>
</dbReference>
<sequence length="189" mass="21143">MIAESFAIIVGLLGQYRSEKGSQAQLEFNDFMEWLANANHTEIKGLLELNVNATIYIKALLNQDHKIFKEKLDKIDAAITAFASTVDGFDVLANAVNPDSTLSEQAVNILEQFEAAGATKVLELKMMNGPEYMFIETSGNLEISEPRFVEDDLRTLLEYGLLRHDYNSKGDNLYIFTRAASRLVADKKS</sequence>
<keyword evidence="2" id="KW-1185">Reference proteome</keyword>
<dbReference type="HOGENOM" id="CLU_123347_0_0_6"/>
<evidence type="ECO:0000313" key="2">
    <source>
        <dbReference type="Proteomes" id="UP000032749"/>
    </source>
</evidence>
<evidence type="ECO:0000313" key="1">
    <source>
        <dbReference type="EMBL" id="CCK76366.1"/>
    </source>
</evidence>
<dbReference type="STRING" id="698738.OLEAN_C21900"/>
<dbReference type="AlphaFoldDB" id="R4YMX8"/>
<dbReference type="Proteomes" id="UP000032749">
    <property type="component" value="Chromosome"/>
</dbReference>
<gene>
    <name evidence="1" type="ORF">OLEAN_C21900</name>
</gene>
<organism evidence="1 2">
    <name type="scientific">Oleispira antarctica RB-8</name>
    <dbReference type="NCBI Taxonomy" id="698738"/>
    <lineage>
        <taxon>Bacteria</taxon>
        <taxon>Pseudomonadati</taxon>
        <taxon>Pseudomonadota</taxon>
        <taxon>Gammaproteobacteria</taxon>
        <taxon>Oceanospirillales</taxon>
        <taxon>Oceanospirillaceae</taxon>
        <taxon>Oleispira</taxon>
    </lineage>
</organism>
<reference evidence="1 2" key="1">
    <citation type="journal article" date="2013" name="Nat. Commun.">
        <title>Genome sequence and functional genomic analysis of the oil-degrading bacterium Oleispira antarctica.</title>
        <authorList>
            <person name="Kube M."/>
            <person name="Chernikova T.N."/>
            <person name="Al-Ramahi Y."/>
            <person name="Beloqui A."/>
            <person name="Lopez-Cortez N."/>
            <person name="Guazzaroni M.E."/>
            <person name="Heipieper H.J."/>
            <person name="Klages S."/>
            <person name="Kotsyurbenko O.R."/>
            <person name="Langer I."/>
            <person name="Nechitaylo T.Y."/>
            <person name="Lunsdorf H."/>
            <person name="Fernandez M."/>
            <person name="Juarez S."/>
            <person name="Ciordia S."/>
            <person name="Singer A."/>
            <person name="Kagan O."/>
            <person name="Egorova O."/>
            <person name="Petit P.A."/>
            <person name="Stogios P."/>
            <person name="Kim Y."/>
            <person name="Tchigvintsev A."/>
            <person name="Flick R."/>
            <person name="Denaro R."/>
            <person name="Genovese M."/>
            <person name="Albar J.P."/>
            <person name="Reva O.N."/>
            <person name="Martinez-Gomariz M."/>
            <person name="Tran H."/>
            <person name="Ferrer M."/>
            <person name="Savchenko A."/>
            <person name="Yakunin A.F."/>
            <person name="Yakimov M.M."/>
            <person name="Golyshina O.V."/>
            <person name="Reinhardt R."/>
            <person name="Golyshin P.N."/>
        </authorList>
    </citation>
    <scope>NUCLEOTIDE SEQUENCE [LARGE SCALE GENOMIC DNA]</scope>
</reference>
<protein>
    <submittedName>
        <fullName evidence="1">Uncharacterized protein</fullName>
    </submittedName>
</protein>
<dbReference type="OrthoDB" id="5917218at2"/>